<evidence type="ECO:0000313" key="1">
    <source>
        <dbReference type="EMBL" id="CAH0718039.1"/>
    </source>
</evidence>
<sequence length="99" mass="10645">MRVVKTKQCLDNGIIIYGFKFTNDILVFVNLEQALVLSAKPQGRCKGPCRGPFEPPDASSANAQSCAPKQIAAVCISPVSLYFTLAASLTITDLILQTL</sequence>
<reference evidence="1" key="1">
    <citation type="submission" date="2021-12" db="EMBL/GenBank/DDBJ databases">
        <authorList>
            <person name="Martin H S."/>
        </authorList>
    </citation>
    <scope>NUCLEOTIDE SEQUENCE</scope>
</reference>
<evidence type="ECO:0000313" key="2">
    <source>
        <dbReference type="Proteomes" id="UP000838878"/>
    </source>
</evidence>
<dbReference type="AlphaFoldDB" id="A0A8J9UEV2"/>
<organism evidence="1 2">
    <name type="scientific">Brenthis ino</name>
    <name type="common">lesser marbled fritillary</name>
    <dbReference type="NCBI Taxonomy" id="405034"/>
    <lineage>
        <taxon>Eukaryota</taxon>
        <taxon>Metazoa</taxon>
        <taxon>Ecdysozoa</taxon>
        <taxon>Arthropoda</taxon>
        <taxon>Hexapoda</taxon>
        <taxon>Insecta</taxon>
        <taxon>Pterygota</taxon>
        <taxon>Neoptera</taxon>
        <taxon>Endopterygota</taxon>
        <taxon>Lepidoptera</taxon>
        <taxon>Glossata</taxon>
        <taxon>Ditrysia</taxon>
        <taxon>Papilionoidea</taxon>
        <taxon>Nymphalidae</taxon>
        <taxon>Heliconiinae</taxon>
        <taxon>Argynnini</taxon>
        <taxon>Brenthis</taxon>
    </lineage>
</organism>
<name>A0A8J9UEV2_9NEOP</name>
<dbReference type="EMBL" id="OV170232">
    <property type="protein sequence ID" value="CAH0718039.1"/>
    <property type="molecule type" value="Genomic_DNA"/>
</dbReference>
<dbReference type="Proteomes" id="UP000838878">
    <property type="component" value="Chromosome 12"/>
</dbReference>
<protein>
    <submittedName>
        <fullName evidence="1">Uncharacterized protein</fullName>
    </submittedName>
</protein>
<keyword evidence="2" id="KW-1185">Reference proteome</keyword>
<gene>
    <name evidence="1" type="ORF">BINO364_LOCUS4581</name>
</gene>
<accession>A0A8J9UEV2</accession>
<proteinExistence type="predicted"/>
<feature type="non-terminal residue" evidence="1">
    <location>
        <position position="99"/>
    </location>
</feature>